<name>A0ABT7SR62_9GAMM</name>
<dbReference type="PANTHER" id="PTHR48069">
    <property type="entry name" value="DIHYDROFOLATE REDUCTASE"/>
    <property type="match status" value="1"/>
</dbReference>
<comment type="catalytic activity">
    <reaction evidence="8">
        <text>(6S)-5,6,7,8-tetrahydrofolate + NADP(+) = 7,8-dihydrofolate + NADPH + H(+)</text>
        <dbReference type="Rhea" id="RHEA:15009"/>
        <dbReference type="ChEBI" id="CHEBI:15378"/>
        <dbReference type="ChEBI" id="CHEBI:57451"/>
        <dbReference type="ChEBI" id="CHEBI:57453"/>
        <dbReference type="ChEBI" id="CHEBI:57783"/>
        <dbReference type="ChEBI" id="CHEBI:58349"/>
        <dbReference type="EC" id="1.5.1.3"/>
    </reaction>
</comment>
<comment type="function">
    <text evidence="7 8">Key enzyme in folate metabolism. Catalyzes an essential reaction for de novo glycine and purine synthesis, and for DNA precursor synthesis.</text>
</comment>
<dbReference type="PRINTS" id="PR00070">
    <property type="entry name" value="DHFR"/>
</dbReference>
<dbReference type="EMBL" id="JAUCDY010000014">
    <property type="protein sequence ID" value="MDM7858688.1"/>
    <property type="molecule type" value="Genomic_DNA"/>
</dbReference>
<keyword evidence="12" id="KW-1185">Reference proteome</keyword>
<evidence type="ECO:0000256" key="6">
    <source>
        <dbReference type="ARBA" id="ARBA00023002"/>
    </source>
</evidence>
<dbReference type="CDD" id="cd00209">
    <property type="entry name" value="DHFR"/>
    <property type="match status" value="1"/>
</dbReference>
<evidence type="ECO:0000256" key="5">
    <source>
        <dbReference type="ARBA" id="ARBA00022857"/>
    </source>
</evidence>
<accession>A0ABT7SR62</accession>
<evidence type="ECO:0000313" key="12">
    <source>
        <dbReference type="Proteomes" id="UP001241056"/>
    </source>
</evidence>
<dbReference type="PANTHER" id="PTHR48069:SF3">
    <property type="entry name" value="DIHYDROFOLATE REDUCTASE"/>
    <property type="match status" value="1"/>
</dbReference>
<dbReference type="GO" id="GO:0004146">
    <property type="term" value="F:dihydrofolate reductase activity"/>
    <property type="evidence" value="ECO:0007669"/>
    <property type="project" value="UniProtKB-EC"/>
</dbReference>
<proteinExistence type="inferred from homology"/>
<comment type="similarity">
    <text evidence="2 8 9">Belongs to the dihydrofolate reductase family.</text>
</comment>
<dbReference type="InterPro" id="IPR017925">
    <property type="entry name" value="DHFR_CS"/>
</dbReference>
<comment type="pathway">
    <text evidence="1 8">Cofactor biosynthesis; tetrahydrofolate biosynthesis; 5,6,7,8-tetrahydrofolate from 7,8-dihydrofolate: step 1/1.</text>
</comment>
<dbReference type="Gene3D" id="3.40.430.10">
    <property type="entry name" value="Dihydrofolate Reductase, subunit A"/>
    <property type="match status" value="1"/>
</dbReference>
<dbReference type="SUPFAM" id="SSF53597">
    <property type="entry name" value="Dihydrofolate reductase-like"/>
    <property type="match status" value="1"/>
</dbReference>
<dbReference type="EC" id="1.5.1.3" evidence="3 8"/>
<dbReference type="PROSITE" id="PS00075">
    <property type="entry name" value="DHFR_1"/>
    <property type="match status" value="1"/>
</dbReference>
<reference evidence="11 12" key="1">
    <citation type="submission" date="2023-06" db="EMBL/GenBank/DDBJ databases">
        <title>Thiopseudomonas sp. CY1220 draft genome sequence.</title>
        <authorList>
            <person name="Zhao G."/>
            <person name="An M."/>
        </authorList>
    </citation>
    <scope>NUCLEOTIDE SEQUENCE [LARGE SCALE GENOMIC DNA]</scope>
    <source>
        <strain evidence="11 12">CY1220</strain>
    </source>
</reference>
<evidence type="ECO:0000313" key="11">
    <source>
        <dbReference type="EMBL" id="MDM7858688.1"/>
    </source>
</evidence>
<gene>
    <name evidence="11" type="ORF">QEZ41_10455</name>
</gene>
<evidence type="ECO:0000256" key="9">
    <source>
        <dbReference type="RuleBase" id="RU004474"/>
    </source>
</evidence>
<keyword evidence="6 8" id="KW-0560">Oxidoreductase</keyword>
<dbReference type="PIRSF" id="PIRSF000194">
    <property type="entry name" value="DHFR"/>
    <property type="match status" value="1"/>
</dbReference>
<evidence type="ECO:0000259" key="10">
    <source>
        <dbReference type="PROSITE" id="PS51330"/>
    </source>
</evidence>
<dbReference type="RefSeq" id="WP_289411487.1">
    <property type="nucleotide sequence ID" value="NZ_JAUCDY010000014.1"/>
</dbReference>
<feature type="domain" description="DHFR" evidence="10">
    <location>
        <begin position="5"/>
        <end position="168"/>
    </location>
</feature>
<organism evidence="11 12">
    <name type="scientific">Thiopseudomonas acetoxidans</name>
    <dbReference type="NCBI Taxonomy" id="3041622"/>
    <lineage>
        <taxon>Bacteria</taxon>
        <taxon>Pseudomonadati</taxon>
        <taxon>Pseudomonadota</taxon>
        <taxon>Gammaproteobacteria</taxon>
        <taxon>Pseudomonadales</taxon>
        <taxon>Pseudomonadaceae</taxon>
        <taxon>Thiopseudomonas</taxon>
    </lineage>
</organism>
<dbReference type="Proteomes" id="UP001241056">
    <property type="component" value="Unassembled WGS sequence"/>
</dbReference>
<keyword evidence="5 8" id="KW-0521">NADP</keyword>
<protein>
    <recommendedName>
        <fullName evidence="3 8">Dihydrofolate reductase</fullName>
        <ecNumber evidence="3 8">1.5.1.3</ecNumber>
    </recommendedName>
</protein>
<comment type="caution">
    <text evidence="11">The sequence shown here is derived from an EMBL/GenBank/DDBJ whole genome shotgun (WGS) entry which is preliminary data.</text>
</comment>
<keyword evidence="4 8" id="KW-0554">One-carbon metabolism</keyword>
<dbReference type="InterPro" id="IPR024072">
    <property type="entry name" value="DHFR-like_dom_sf"/>
</dbReference>
<evidence type="ECO:0000256" key="3">
    <source>
        <dbReference type="ARBA" id="ARBA00012856"/>
    </source>
</evidence>
<sequence>MSSLPLSLIVAATRNYVIGQDNEMPWHLPEDLRYFKRRTLGKPVIMGRKTWDSIGRPLPGRLNIVITRQTDLQLEGAEVFTDLSAAIVRAENWAADHGAEEVMVIGGGQLYRQALPMASKVYLTRIEAELAGDTHFPELPFDEWQRTDAQPFAAQGQTPAYTFEVWQRR</sequence>
<evidence type="ECO:0000256" key="2">
    <source>
        <dbReference type="ARBA" id="ARBA00009539"/>
    </source>
</evidence>
<evidence type="ECO:0000256" key="4">
    <source>
        <dbReference type="ARBA" id="ARBA00022563"/>
    </source>
</evidence>
<evidence type="ECO:0000256" key="1">
    <source>
        <dbReference type="ARBA" id="ARBA00004903"/>
    </source>
</evidence>
<evidence type="ECO:0000256" key="7">
    <source>
        <dbReference type="ARBA" id="ARBA00025067"/>
    </source>
</evidence>
<evidence type="ECO:0000256" key="8">
    <source>
        <dbReference type="PIRNR" id="PIRNR000194"/>
    </source>
</evidence>
<dbReference type="InterPro" id="IPR012259">
    <property type="entry name" value="DHFR"/>
</dbReference>
<dbReference type="Pfam" id="PF00186">
    <property type="entry name" value="DHFR_1"/>
    <property type="match status" value="1"/>
</dbReference>
<dbReference type="InterPro" id="IPR001796">
    <property type="entry name" value="DHFR_dom"/>
</dbReference>
<dbReference type="PROSITE" id="PS51330">
    <property type="entry name" value="DHFR_2"/>
    <property type="match status" value="1"/>
</dbReference>